<dbReference type="EMBL" id="JAGJCF010000023">
    <property type="protein sequence ID" value="MBP0617971.1"/>
    <property type="molecule type" value="Genomic_DNA"/>
</dbReference>
<accession>A0ABS4BMU3</accession>
<keyword evidence="3" id="KW-1185">Reference proteome</keyword>
<dbReference type="Proteomes" id="UP000678276">
    <property type="component" value="Unassembled WGS sequence"/>
</dbReference>
<keyword evidence="1" id="KW-0732">Signal</keyword>
<feature type="signal peptide" evidence="1">
    <location>
        <begin position="1"/>
        <end position="21"/>
    </location>
</feature>
<gene>
    <name evidence="2" type="ORF">J6595_20520</name>
</gene>
<evidence type="ECO:0000313" key="3">
    <source>
        <dbReference type="Proteomes" id="UP000678276"/>
    </source>
</evidence>
<name>A0ABS4BMU3_9HYPH</name>
<proteinExistence type="predicted"/>
<comment type="caution">
    <text evidence="2">The sequence shown here is derived from an EMBL/GenBank/DDBJ whole genome shotgun (WGS) entry which is preliminary data.</text>
</comment>
<organism evidence="2 3">
    <name type="scientific">Jiella mangrovi</name>
    <dbReference type="NCBI Taxonomy" id="2821407"/>
    <lineage>
        <taxon>Bacteria</taxon>
        <taxon>Pseudomonadati</taxon>
        <taxon>Pseudomonadota</taxon>
        <taxon>Alphaproteobacteria</taxon>
        <taxon>Hyphomicrobiales</taxon>
        <taxon>Aurantimonadaceae</taxon>
        <taxon>Jiella</taxon>
    </lineage>
</organism>
<feature type="chain" id="PRO_5045992485" evidence="1">
    <location>
        <begin position="22"/>
        <end position="197"/>
    </location>
</feature>
<dbReference type="InterPro" id="IPR024409">
    <property type="entry name" value="DUF3833"/>
</dbReference>
<evidence type="ECO:0000313" key="2">
    <source>
        <dbReference type="EMBL" id="MBP0617971.1"/>
    </source>
</evidence>
<evidence type="ECO:0000256" key="1">
    <source>
        <dbReference type="SAM" id="SignalP"/>
    </source>
</evidence>
<sequence length="197" mass="21110">MAAAAAAMVLIAAVNAPFAAAAGTASPRVALSSSQAAARPLSLIAFFDGRATSRGTITTLLVSTERFSANFEGRATGNRLQLDERFHFEDGARLQRWDLTRSADGRYRGTVQTELGDGTMAPKVHVEGYSFAGGVVLAYDGYAPGGGQTLLGFRHVMRQVGPRTIENRVTISKFGLAIATSNVIFRRGRRSESERDR</sequence>
<reference evidence="2 3" key="1">
    <citation type="submission" date="2021-04" db="EMBL/GenBank/DDBJ databases">
        <title>Whole genome sequence of Jiella sp. KSK16Y-1.</title>
        <authorList>
            <person name="Tuo L."/>
        </authorList>
    </citation>
    <scope>NUCLEOTIDE SEQUENCE [LARGE SCALE GENOMIC DNA]</scope>
    <source>
        <strain evidence="2 3">KSK16Y-1</strain>
    </source>
</reference>
<dbReference type="Pfam" id="PF12915">
    <property type="entry name" value="DUF3833"/>
    <property type="match status" value="1"/>
</dbReference>
<protein>
    <submittedName>
        <fullName evidence="2">DUF3833 family protein</fullName>
    </submittedName>
</protein>